<evidence type="ECO:0000313" key="1">
    <source>
        <dbReference type="EMBL" id="NDW06476.1"/>
    </source>
</evidence>
<comment type="caution">
    <text evidence="1">The sequence shown here is derived from an EMBL/GenBank/DDBJ whole genome shotgun (WGS) entry which is preliminary data.</text>
</comment>
<reference evidence="1 2" key="1">
    <citation type="submission" date="2020-01" db="EMBL/GenBank/DDBJ databases">
        <title>Jiella pacifica sp. nov.</title>
        <authorList>
            <person name="Xue Z."/>
            <person name="Zhu S."/>
            <person name="Chen J."/>
            <person name="Yang J."/>
        </authorList>
    </citation>
    <scope>NUCLEOTIDE SEQUENCE [LARGE SCALE GENOMIC DNA]</scope>
    <source>
        <strain evidence="1 2">40Bstr34</strain>
    </source>
</reference>
<dbReference type="Proteomes" id="UP000469011">
    <property type="component" value="Unassembled WGS sequence"/>
</dbReference>
<accession>A0A6N9T8U8</accession>
<gene>
    <name evidence="1" type="ORF">GTK09_18815</name>
</gene>
<dbReference type="EMBL" id="JAAAMG010000017">
    <property type="protein sequence ID" value="NDW06476.1"/>
    <property type="molecule type" value="Genomic_DNA"/>
</dbReference>
<dbReference type="RefSeq" id="WP_163464974.1">
    <property type="nucleotide sequence ID" value="NZ_JAAAMG010000017.1"/>
</dbReference>
<dbReference type="AlphaFoldDB" id="A0A6N9T8U8"/>
<keyword evidence="2" id="KW-1185">Reference proteome</keyword>
<protein>
    <submittedName>
        <fullName evidence="1">Uncharacterized protein</fullName>
    </submittedName>
</protein>
<evidence type="ECO:0000313" key="2">
    <source>
        <dbReference type="Proteomes" id="UP000469011"/>
    </source>
</evidence>
<name>A0A6N9T8U8_9HYPH</name>
<organism evidence="1 2">
    <name type="scientific">Jiella pacifica</name>
    <dbReference type="NCBI Taxonomy" id="2696469"/>
    <lineage>
        <taxon>Bacteria</taxon>
        <taxon>Pseudomonadati</taxon>
        <taxon>Pseudomonadota</taxon>
        <taxon>Alphaproteobacteria</taxon>
        <taxon>Hyphomicrobiales</taxon>
        <taxon>Aurantimonadaceae</taxon>
        <taxon>Jiella</taxon>
    </lineage>
</organism>
<proteinExistence type="predicted"/>
<sequence>MNHPPKQPETATIQPSLPLELLAAQAAPPHAQPSLTIDWQLYAAYLDESDASDEEKQALIESLFSIILGFVDLGFRLNPLQHGADGDGDALPQIIAEVVRESDRLDAGGAHD</sequence>